<reference evidence="4 5" key="1">
    <citation type="submission" date="2017-05" db="EMBL/GenBank/DDBJ databases">
        <title>Vagococcus spp. assemblies.</title>
        <authorList>
            <person name="Gulvik C.A."/>
        </authorList>
    </citation>
    <scope>NUCLEOTIDE SEQUENCE [LARGE SCALE GENOMIC DNA]</scope>
    <source>
        <strain evidence="4 5">CCUG 51432</strain>
    </source>
</reference>
<feature type="compositionally biased region" description="Acidic residues" evidence="2">
    <location>
        <begin position="207"/>
        <end position="217"/>
    </location>
</feature>
<keyword evidence="3" id="KW-0472">Membrane</keyword>
<keyword evidence="3" id="KW-0812">Transmembrane</keyword>
<feature type="transmembrane region" description="Helical" evidence="3">
    <location>
        <begin position="29"/>
        <end position="47"/>
    </location>
</feature>
<protein>
    <submittedName>
        <fullName evidence="4">Uncharacterized protein</fullName>
    </submittedName>
</protein>
<accession>A0A430AZN2</accession>
<feature type="coiled-coil region" evidence="1">
    <location>
        <begin position="1"/>
        <end position="28"/>
    </location>
</feature>
<dbReference type="RefSeq" id="WP_126807800.1">
    <property type="nucleotide sequence ID" value="NZ_NGKA01000005.1"/>
</dbReference>
<proteinExistence type="predicted"/>
<gene>
    <name evidence="4" type="ORF">CBF29_04475</name>
</gene>
<dbReference type="EMBL" id="NGKA01000005">
    <property type="protein sequence ID" value="RSU13514.1"/>
    <property type="molecule type" value="Genomic_DNA"/>
</dbReference>
<keyword evidence="1" id="KW-0175">Coiled coil</keyword>
<evidence type="ECO:0000313" key="5">
    <source>
        <dbReference type="Proteomes" id="UP000287605"/>
    </source>
</evidence>
<comment type="caution">
    <text evidence="4">The sequence shown here is derived from an EMBL/GenBank/DDBJ whole genome shotgun (WGS) entry which is preliminary data.</text>
</comment>
<feature type="region of interest" description="Disordered" evidence="2">
    <location>
        <begin position="182"/>
        <end position="231"/>
    </location>
</feature>
<evidence type="ECO:0000313" key="4">
    <source>
        <dbReference type="EMBL" id="RSU13514.1"/>
    </source>
</evidence>
<organism evidence="4 5">
    <name type="scientific">Vagococcus elongatus</name>
    <dbReference type="NCBI Taxonomy" id="180344"/>
    <lineage>
        <taxon>Bacteria</taxon>
        <taxon>Bacillati</taxon>
        <taxon>Bacillota</taxon>
        <taxon>Bacilli</taxon>
        <taxon>Lactobacillales</taxon>
        <taxon>Enterococcaceae</taxon>
        <taxon>Vagococcus</taxon>
    </lineage>
</organism>
<feature type="compositionally biased region" description="Low complexity" evidence="2">
    <location>
        <begin position="196"/>
        <end position="206"/>
    </location>
</feature>
<keyword evidence="3" id="KW-1133">Transmembrane helix</keyword>
<evidence type="ECO:0000256" key="2">
    <source>
        <dbReference type="SAM" id="MobiDB-lite"/>
    </source>
</evidence>
<evidence type="ECO:0000256" key="3">
    <source>
        <dbReference type="SAM" id="Phobius"/>
    </source>
</evidence>
<feature type="compositionally biased region" description="Basic and acidic residues" evidence="2">
    <location>
        <begin position="182"/>
        <end position="195"/>
    </location>
</feature>
<evidence type="ECO:0000256" key="1">
    <source>
        <dbReference type="SAM" id="Coils"/>
    </source>
</evidence>
<dbReference type="Proteomes" id="UP000287605">
    <property type="component" value="Unassembled WGS sequence"/>
</dbReference>
<name>A0A430AZN2_9ENTE</name>
<sequence>MDKIKHLKEQLSEKLANLNNNLDDQKKRYILIALTVVMFLLLGFGVVPNVRANIRNKQIHSVLSSRLVDGENFIAVDYQGAKPLILDKNEVTLLFVDPNGKNYSNLVKVIQDEKKKEGMTKKVYVYPLIYDIKETKRFFNLTSDVTLIHFSNQTEVRRVSFTEPQEIDLYFMDHLESVRQPIHREKSEEKTEETKTSNQEAETTEGTSEEADNGDVIDDLKNPEAAGEESL</sequence>
<keyword evidence="5" id="KW-1185">Reference proteome</keyword>
<dbReference type="AlphaFoldDB" id="A0A430AZN2"/>
<dbReference type="OrthoDB" id="2200300at2"/>